<dbReference type="EMBL" id="JBHULC010000039">
    <property type="protein sequence ID" value="MFD2523913.1"/>
    <property type="molecule type" value="Genomic_DNA"/>
</dbReference>
<evidence type="ECO:0000313" key="1">
    <source>
        <dbReference type="EMBL" id="MFD2523913.1"/>
    </source>
</evidence>
<keyword evidence="2" id="KW-1185">Reference proteome</keyword>
<dbReference type="RefSeq" id="WP_340238840.1">
    <property type="nucleotide sequence ID" value="NZ_JBBEWC010000010.1"/>
</dbReference>
<dbReference type="Proteomes" id="UP001597510">
    <property type="component" value="Unassembled WGS sequence"/>
</dbReference>
<name>A0ABW5JDN7_9BACT</name>
<evidence type="ECO:0000313" key="2">
    <source>
        <dbReference type="Proteomes" id="UP001597510"/>
    </source>
</evidence>
<proteinExistence type="predicted"/>
<reference evidence="2" key="1">
    <citation type="journal article" date="2019" name="Int. J. Syst. Evol. Microbiol.">
        <title>The Global Catalogue of Microorganisms (GCM) 10K type strain sequencing project: providing services to taxonomists for standard genome sequencing and annotation.</title>
        <authorList>
            <consortium name="The Broad Institute Genomics Platform"/>
            <consortium name="The Broad Institute Genome Sequencing Center for Infectious Disease"/>
            <person name="Wu L."/>
            <person name="Ma J."/>
        </authorList>
    </citation>
    <scope>NUCLEOTIDE SEQUENCE [LARGE SCALE GENOMIC DNA]</scope>
    <source>
        <strain evidence="2">KCTC 52344</strain>
    </source>
</reference>
<protein>
    <recommendedName>
        <fullName evidence="3">Phage protein</fullName>
    </recommendedName>
</protein>
<gene>
    <name evidence="1" type="ORF">ACFSR2_23640</name>
</gene>
<comment type="caution">
    <text evidence="1">The sequence shown here is derived from an EMBL/GenBank/DDBJ whole genome shotgun (WGS) entry which is preliminary data.</text>
</comment>
<organism evidence="1 2">
    <name type="scientific">Emticicia soli</name>
    <dbReference type="NCBI Taxonomy" id="2027878"/>
    <lineage>
        <taxon>Bacteria</taxon>
        <taxon>Pseudomonadati</taxon>
        <taxon>Bacteroidota</taxon>
        <taxon>Cytophagia</taxon>
        <taxon>Cytophagales</taxon>
        <taxon>Leadbetterellaceae</taxon>
        <taxon>Emticicia</taxon>
    </lineage>
</organism>
<sequence length="45" mass="5341">MRTKKRKIKTYRNVENALDAKHEAARKFIQSIDKSKLKELLTKNP</sequence>
<accession>A0ABW5JDN7</accession>
<evidence type="ECO:0008006" key="3">
    <source>
        <dbReference type="Google" id="ProtNLM"/>
    </source>
</evidence>